<dbReference type="AlphaFoldDB" id="A0A1W1XZ23"/>
<name>A0A1W1XZ23_9NEIS</name>
<organism evidence="2 3">
    <name type="scientific">Andreprevotia lacus DSM 23236</name>
    <dbReference type="NCBI Taxonomy" id="1121001"/>
    <lineage>
        <taxon>Bacteria</taxon>
        <taxon>Pseudomonadati</taxon>
        <taxon>Pseudomonadota</taxon>
        <taxon>Betaproteobacteria</taxon>
        <taxon>Neisseriales</taxon>
        <taxon>Chitinibacteraceae</taxon>
        <taxon>Andreprevotia</taxon>
    </lineage>
</organism>
<dbReference type="Proteomes" id="UP000192761">
    <property type="component" value="Unassembled WGS sequence"/>
</dbReference>
<protein>
    <submittedName>
        <fullName evidence="2">Uncharacterized protein</fullName>
    </submittedName>
</protein>
<sequence length="189" mass="20214">MNGKAVILAEAGLPTSAFLHALQSRHTITPHKPMSYQLVYDIADSGNPATGALLLGLAGAVVLLVPLLARRQPGGWLGTRLSLAIWLGLGGLLMLAAFSTYQADDANHRMLTESSHNLNARVASGPVRDFRYERSRESFCVDGQCFSYSEADPADGFHATAEMGGPIKPGLPVRVTYVGEVIVRLEVAQ</sequence>
<reference evidence="2 3" key="1">
    <citation type="submission" date="2017-04" db="EMBL/GenBank/DDBJ databases">
        <authorList>
            <person name="Afonso C.L."/>
            <person name="Miller P.J."/>
            <person name="Scott M.A."/>
            <person name="Spackman E."/>
            <person name="Goraichik I."/>
            <person name="Dimitrov K.M."/>
            <person name="Suarez D.L."/>
            <person name="Swayne D.E."/>
        </authorList>
    </citation>
    <scope>NUCLEOTIDE SEQUENCE [LARGE SCALE GENOMIC DNA]</scope>
    <source>
        <strain evidence="2 3">DSM 23236</strain>
    </source>
</reference>
<keyword evidence="1" id="KW-0472">Membrane</keyword>
<feature type="transmembrane region" description="Helical" evidence="1">
    <location>
        <begin position="49"/>
        <end position="69"/>
    </location>
</feature>
<evidence type="ECO:0000313" key="2">
    <source>
        <dbReference type="EMBL" id="SMC29125.1"/>
    </source>
</evidence>
<evidence type="ECO:0000256" key="1">
    <source>
        <dbReference type="SAM" id="Phobius"/>
    </source>
</evidence>
<evidence type="ECO:0000313" key="3">
    <source>
        <dbReference type="Proteomes" id="UP000192761"/>
    </source>
</evidence>
<keyword evidence="3" id="KW-1185">Reference proteome</keyword>
<dbReference type="EMBL" id="FWXD01000029">
    <property type="protein sequence ID" value="SMC29125.1"/>
    <property type="molecule type" value="Genomic_DNA"/>
</dbReference>
<proteinExistence type="predicted"/>
<accession>A0A1W1XZ23</accession>
<keyword evidence="1" id="KW-0812">Transmembrane</keyword>
<keyword evidence="1" id="KW-1133">Transmembrane helix</keyword>
<gene>
    <name evidence="2" type="ORF">SAMN02745857_03620</name>
</gene>
<feature type="transmembrane region" description="Helical" evidence="1">
    <location>
        <begin position="81"/>
        <end position="101"/>
    </location>
</feature>